<organism evidence="3 4">
    <name type="scientific">Streptomyces endocoffeicus</name>
    <dbReference type="NCBI Taxonomy" id="2898945"/>
    <lineage>
        <taxon>Bacteria</taxon>
        <taxon>Bacillati</taxon>
        <taxon>Actinomycetota</taxon>
        <taxon>Actinomycetes</taxon>
        <taxon>Kitasatosporales</taxon>
        <taxon>Streptomycetaceae</taxon>
        <taxon>Streptomyces</taxon>
    </lineage>
</organism>
<keyword evidence="2" id="KW-0812">Transmembrane</keyword>
<accession>A0ABS1PS73</accession>
<proteinExistence type="predicted"/>
<keyword evidence="2" id="KW-1133">Transmembrane helix</keyword>
<feature type="region of interest" description="Disordered" evidence="1">
    <location>
        <begin position="74"/>
        <end position="121"/>
    </location>
</feature>
<keyword evidence="2" id="KW-0472">Membrane</keyword>
<dbReference type="Proteomes" id="UP000621510">
    <property type="component" value="Unassembled WGS sequence"/>
</dbReference>
<evidence type="ECO:0000313" key="4">
    <source>
        <dbReference type="Proteomes" id="UP000621510"/>
    </source>
</evidence>
<evidence type="ECO:0000256" key="1">
    <source>
        <dbReference type="SAM" id="MobiDB-lite"/>
    </source>
</evidence>
<keyword evidence="4" id="KW-1185">Reference proteome</keyword>
<comment type="caution">
    <text evidence="3">The sequence shown here is derived from an EMBL/GenBank/DDBJ whole genome shotgun (WGS) entry which is preliminary data.</text>
</comment>
<sequence length="121" mass="12121">MSFLPLIAAVGQAAGNIADRFIESFEKGGLVKKVIRLAVLGVSVACALVFGGVNAAQAQKWPILPKEFFSGLTGPGTNQDNECDSKLSLGAPGTSGGGSSSTPAQPGPPGGFGSNCQNTRG</sequence>
<protein>
    <submittedName>
        <fullName evidence="3">Uncharacterized protein</fullName>
    </submittedName>
</protein>
<evidence type="ECO:0000256" key="2">
    <source>
        <dbReference type="SAM" id="Phobius"/>
    </source>
</evidence>
<gene>
    <name evidence="3" type="ORF">JK364_22395</name>
</gene>
<dbReference type="RefSeq" id="WP_201852944.1">
    <property type="nucleotide sequence ID" value="NZ_JAERRG010000009.1"/>
</dbReference>
<feature type="transmembrane region" description="Helical" evidence="2">
    <location>
        <begin position="34"/>
        <end position="56"/>
    </location>
</feature>
<evidence type="ECO:0000313" key="3">
    <source>
        <dbReference type="EMBL" id="MBL1115124.1"/>
    </source>
</evidence>
<reference evidence="3 4" key="1">
    <citation type="submission" date="2021-01" db="EMBL/GenBank/DDBJ databases">
        <title>WGS of actinomycetes isolated from Thailand.</title>
        <authorList>
            <person name="Thawai C."/>
        </authorList>
    </citation>
    <scope>NUCLEOTIDE SEQUENCE [LARGE SCALE GENOMIC DNA]</scope>
    <source>
        <strain evidence="3 4">CA3R110</strain>
    </source>
</reference>
<dbReference type="EMBL" id="JAERRG010000009">
    <property type="protein sequence ID" value="MBL1115124.1"/>
    <property type="molecule type" value="Genomic_DNA"/>
</dbReference>
<name>A0ABS1PS73_9ACTN</name>